<dbReference type="InterPro" id="IPR036249">
    <property type="entry name" value="Thioredoxin-like_sf"/>
</dbReference>
<keyword evidence="8" id="KW-1185">Reference proteome</keyword>
<dbReference type="STRING" id="278856.A0A212FFI9"/>
<dbReference type="FunFam" id="3.40.30.10:FF:000257">
    <property type="entry name" value="39S ribosomal protein L43"/>
    <property type="match status" value="1"/>
</dbReference>
<dbReference type="EMBL" id="AGBW02008825">
    <property type="protein sequence ID" value="OWR52483.1"/>
    <property type="molecule type" value="Genomic_DNA"/>
</dbReference>
<name>A0A212FFI9_DANPL</name>
<comment type="caution">
    <text evidence="7">The sequence shown here is derived from an EMBL/GenBank/DDBJ whole genome shotgun (WGS) entry which is preliminary data.</text>
</comment>
<evidence type="ECO:0000313" key="7">
    <source>
        <dbReference type="EMBL" id="OWR52483.1"/>
    </source>
</evidence>
<gene>
    <name evidence="7" type="ORF">KGM_201608</name>
</gene>
<keyword evidence="4" id="KW-0496">Mitochondrion</keyword>
<sequence>MSNSNLFLKSGFVRAPLQNGVGRYVCQLQRIVLKFCKSHGGSRGMRDFIEQDLVDFARDNPSVVVYLKPRRHRSPVVVAEYLNGDRVWMSMQNKTHSEITKWIENMRTQQGDLSALRLRKYQYTDHPSIQGPWTPFTFKNPELNVATLPDPKFGANNRLPMSATEQLRMMFEKQSIGSKEDTEEKKAE</sequence>
<dbReference type="OrthoDB" id="88at2759"/>
<protein>
    <recommendedName>
        <fullName evidence="6">Large ribosomal subunit protein mL43</fullName>
    </recommendedName>
</protein>
<organism evidence="7 8">
    <name type="scientific">Danaus plexippus plexippus</name>
    <dbReference type="NCBI Taxonomy" id="278856"/>
    <lineage>
        <taxon>Eukaryota</taxon>
        <taxon>Metazoa</taxon>
        <taxon>Ecdysozoa</taxon>
        <taxon>Arthropoda</taxon>
        <taxon>Hexapoda</taxon>
        <taxon>Insecta</taxon>
        <taxon>Pterygota</taxon>
        <taxon>Neoptera</taxon>
        <taxon>Endopterygota</taxon>
        <taxon>Lepidoptera</taxon>
        <taxon>Glossata</taxon>
        <taxon>Ditrysia</taxon>
        <taxon>Papilionoidea</taxon>
        <taxon>Nymphalidae</taxon>
        <taxon>Danainae</taxon>
        <taxon>Danaini</taxon>
        <taxon>Danaina</taxon>
        <taxon>Danaus</taxon>
        <taxon>Danaus</taxon>
    </lineage>
</organism>
<comment type="subcellular location">
    <subcellularLocation>
        <location evidence="1">Mitochondrion</location>
    </subcellularLocation>
</comment>
<dbReference type="SUPFAM" id="SSF52833">
    <property type="entry name" value="Thioredoxin-like"/>
    <property type="match status" value="1"/>
</dbReference>
<dbReference type="InterPro" id="IPR007741">
    <property type="entry name" value="Ribosomal_mL43/mS25/NADH_DH"/>
</dbReference>
<dbReference type="PANTHER" id="PTHR21396:SF2">
    <property type="entry name" value="LARGE RIBOSOMAL SUBUNIT PROTEIN ML43"/>
    <property type="match status" value="1"/>
</dbReference>
<keyword evidence="3 7" id="KW-0689">Ribosomal protein</keyword>
<accession>A0A212FFI9</accession>
<evidence type="ECO:0000256" key="1">
    <source>
        <dbReference type="ARBA" id="ARBA00004173"/>
    </source>
</evidence>
<evidence type="ECO:0000256" key="3">
    <source>
        <dbReference type="ARBA" id="ARBA00022980"/>
    </source>
</evidence>
<comment type="similarity">
    <text evidence="2">Belongs to the mitochondrion-specific ribosomal protein mL43 family.</text>
</comment>
<evidence type="ECO:0000256" key="2">
    <source>
        <dbReference type="ARBA" id="ARBA00006073"/>
    </source>
</evidence>
<reference evidence="7 8" key="1">
    <citation type="journal article" date="2011" name="Cell">
        <title>The monarch butterfly genome yields insights into long-distance migration.</title>
        <authorList>
            <person name="Zhan S."/>
            <person name="Merlin C."/>
            <person name="Boore J.L."/>
            <person name="Reppert S.M."/>
        </authorList>
    </citation>
    <scope>NUCLEOTIDE SEQUENCE [LARGE SCALE GENOMIC DNA]</scope>
    <source>
        <strain evidence="7">F-2</strain>
    </source>
</reference>
<dbReference type="FunCoup" id="A0A212FFI9">
    <property type="interactions" value="675"/>
</dbReference>
<evidence type="ECO:0000313" key="8">
    <source>
        <dbReference type="Proteomes" id="UP000007151"/>
    </source>
</evidence>
<dbReference type="AlphaFoldDB" id="A0A212FFI9"/>
<dbReference type="PANTHER" id="PTHR21396">
    <property type="entry name" value="39S RIBOSOMAL PROTEIN L43"/>
    <property type="match status" value="1"/>
</dbReference>
<dbReference type="GO" id="GO:0005762">
    <property type="term" value="C:mitochondrial large ribosomal subunit"/>
    <property type="evidence" value="ECO:0007669"/>
    <property type="project" value="TreeGrafter"/>
</dbReference>
<dbReference type="Pfam" id="PF05047">
    <property type="entry name" value="L51_S25_CI-B8"/>
    <property type="match status" value="1"/>
</dbReference>
<proteinExistence type="inferred from homology"/>
<dbReference type="Gene3D" id="3.40.30.10">
    <property type="entry name" value="Glutaredoxin"/>
    <property type="match status" value="1"/>
</dbReference>
<dbReference type="Proteomes" id="UP000007151">
    <property type="component" value="Unassembled WGS sequence"/>
</dbReference>
<evidence type="ECO:0000256" key="6">
    <source>
        <dbReference type="ARBA" id="ARBA00035188"/>
    </source>
</evidence>
<dbReference type="KEGG" id="dpl:KGM_201608"/>
<dbReference type="InterPro" id="IPR039927">
    <property type="entry name" value="Ribosomal_mL43"/>
</dbReference>
<dbReference type="GO" id="GO:0032543">
    <property type="term" value="P:mitochondrial translation"/>
    <property type="evidence" value="ECO:0007669"/>
    <property type="project" value="InterPro"/>
</dbReference>
<dbReference type="SMART" id="SM00916">
    <property type="entry name" value="L51_S25_CI-B8"/>
    <property type="match status" value="1"/>
</dbReference>
<evidence type="ECO:0000256" key="5">
    <source>
        <dbReference type="ARBA" id="ARBA00023274"/>
    </source>
</evidence>
<evidence type="ECO:0000256" key="4">
    <source>
        <dbReference type="ARBA" id="ARBA00023128"/>
    </source>
</evidence>
<dbReference type="GO" id="GO:0003735">
    <property type="term" value="F:structural constituent of ribosome"/>
    <property type="evidence" value="ECO:0007669"/>
    <property type="project" value="InterPro"/>
</dbReference>
<keyword evidence="5" id="KW-0687">Ribonucleoprotein</keyword>
<dbReference type="eggNOG" id="KOG3445">
    <property type="taxonomic scope" value="Eukaryota"/>
</dbReference>